<keyword evidence="3" id="KW-1185">Reference proteome</keyword>
<dbReference type="GO" id="GO:0005975">
    <property type="term" value="P:carbohydrate metabolic process"/>
    <property type="evidence" value="ECO:0007669"/>
    <property type="project" value="InterPro"/>
</dbReference>
<dbReference type="CDD" id="cd10938">
    <property type="entry name" value="CE4_HpPgdA_like"/>
    <property type="match status" value="1"/>
</dbReference>
<dbReference type="InterPro" id="IPR002509">
    <property type="entry name" value="NODB_dom"/>
</dbReference>
<comment type="caution">
    <text evidence="2">The sequence shown here is derived from an EMBL/GenBank/DDBJ whole genome shotgun (WGS) entry which is preliminary data.</text>
</comment>
<dbReference type="PROSITE" id="PS51677">
    <property type="entry name" value="NODB"/>
    <property type="match status" value="1"/>
</dbReference>
<dbReference type="Gene3D" id="3.20.20.370">
    <property type="entry name" value="Glycoside hydrolase/deacetylase"/>
    <property type="match status" value="1"/>
</dbReference>
<evidence type="ECO:0000259" key="1">
    <source>
        <dbReference type="PROSITE" id="PS51677"/>
    </source>
</evidence>
<organism evidence="2 3">
    <name type="scientific">Entotheonella factor</name>
    <dbReference type="NCBI Taxonomy" id="1429438"/>
    <lineage>
        <taxon>Bacteria</taxon>
        <taxon>Pseudomonadati</taxon>
        <taxon>Nitrospinota/Tectimicrobiota group</taxon>
        <taxon>Candidatus Tectimicrobiota</taxon>
        <taxon>Candidatus Entotheonellia</taxon>
        <taxon>Candidatus Entotheonellales</taxon>
        <taxon>Candidatus Entotheonellaceae</taxon>
        <taxon>Candidatus Entotheonella</taxon>
    </lineage>
</organism>
<protein>
    <recommendedName>
        <fullName evidence="1">NodB homology domain-containing protein</fullName>
    </recommendedName>
</protein>
<dbReference type="Proteomes" id="UP000019141">
    <property type="component" value="Unassembled WGS sequence"/>
</dbReference>
<dbReference type="SUPFAM" id="SSF88713">
    <property type="entry name" value="Glycoside hydrolase/deacetylase"/>
    <property type="match status" value="1"/>
</dbReference>
<reference evidence="2 3" key="1">
    <citation type="journal article" date="2014" name="Nature">
        <title>An environmental bacterial taxon with a large and distinct metabolic repertoire.</title>
        <authorList>
            <person name="Wilson M.C."/>
            <person name="Mori T."/>
            <person name="Ruckert C."/>
            <person name="Uria A.R."/>
            <person name="Helf M.J."/>
            <person name="Takada K."/>
            <person name="Gernert C."/>
            <person name="Steffens U.A."/>
            <person name="Heycke N."/>
            <person name="Schmitt S."/>
            <person name="Rinke C."/>
            <person name="Helfrich E.J."/>
            <person name="Brachmann A.O."/>
            <person name="Gurgui C."/>
            <person name="Wakimoto T."/>
            <person name="Kracht M."/>
            <person name="Crusemann M."/>
            <person name="Hentschel U."/>
            <person name="Abe I."/>
            <person name="Matsunaga S."/>
            <person name="Kalinowski J."/>
            <person name="Takeyama H."/>
            <person name="Piel J."/>
        </authorList>
    </citation>
    <scope>NUCLEOTIDE SEQUENCE [LARGE SCALE GENOMIC DNA]</scope>
    <source>
        <strain evidence="3">TSY1</strain>
    </source>
</reference>
<accession>W4LTN6</accession>
<dbReference type="EMBL" id="AZHW01000273">
    <property type="protein sequence ID" value="ETX01086.1"/>
    <property type="molecule type" value="Genomic_DNA"/>
</dbReference>
<dbReference type="Pfam" id="PF01522">
    <property type="entry name" value="Polysacc_deac_1"/>
    <property type="match status" value="1"/>
</dbReference>
<dbReference type="PANTHER" id="PTHR47561">
    <property type="entry name" value="POLYSACCHARIDE DEACETYLASE FAMILY PROTEIN (AFU_ORTHOLOGUE AFUA_6G05030)"/>
    <property type="match status" value="1"/>
</dbReference>
<dbReference type="PANTHER" id="PTHR47561:SF1">
    <property type="entry name" value="POLYSACCHARIDE DEACETYLASE FAMILY PROTEIN (AFU_ORTHOLOGUE AFUA_6G05030)"/>
    <property type="match status" value="1"/>
</dbReference>
<dbReference type="InterPro" id="IPR037950">
    <property type="entry name" value="PgdA-like"/>
</dbReference>
<proteinExistence type="predicted"/>
<evidence type="ECO:0000313" key="3">
    <source>
        <dbReference type="Proteomes" id="UP000019141"/>
    </source>
</evidence>
<dbReference type="HOGENOM" id="CLU_029940_1_1_7"/>
<dbReference type="GO" id="GO:0016810">
    <property type="term" value="F:hydrolase activity, acting on carbon-nitrogen (but not peptide) bonds"/>
    <property type="evidence" value="ECO:0007669"/>
    <property type="project" value="InterPro"/>
</dbReference>
<gene>
    <name evidence="2" type="ORF">ETSY1_08800</name>
</gene>
<evidence type="ECO:0000313" key="2">
    <source>
        <dbReference type="EMBL" id="ETX01086.1"/>
    </source>
</evidence>
<name>W4LTN6_ENTF1</name>
<dbReference type="AlphaFoldDB" id="W4LTN6"/>
<sequence length="279" mass="31942">MTEQRYTWPEGYQCAVVLSFDVDAESALYFREPERAERSLAALEERRFGPRVGVPRMLKLMEKRKIKATFAIPGWTVENHTEASVQIRDAGHEIAVHGNVHESLDFLDESQERDVLKRSLDIMQSYLGITPRGYRSPSWDLNLWTPKLLKEAGFIYDSSLMGNDIPYDVDTSRGPLAEIPIQWLLDDAPFFRHVYGATNAIADQDRVLGLWKQEFKAMYEENGSFVITCHPWISGRAARMAMLDELIGYMKTFEGVWFTTLEEVANWHISQRSVASGDA</sequence>
<dbReference type="InterPro" id="IPR011330">
    <property type="entry name" value="Glyco_hydro/deAcase_b/a-brl"/>
</dbReference>
<feature type="domain" description="NodB homology" evidence="1">
    <location>
        <begin position="38"/>
        <end position="259"/>
    </location>
</feature>